<comment type="caution">
    <text evidence="8">The sequence shown here is derived from an EMBL/GenBank/DDBJ whole genome shotgun (WGS) entry which is preliminary data.</text>
</comment>
<dbReference type="GO" id="GO:0003730">
    <property type="term" value="F:mRNA 3'-UTR binding"/>
    <property type="evidence" value="ECO:0007669"/>
    <property type="project" value="TreeGrafter"/>
</dbReference>
<gene>
    <name evidence="8" type="ORF">L596_006536</name>
</gene>
<evidence type="ECO:0000256" key="6">
    <source>
        <dbReference type="SAM" id="MobiDB-lite"/>
    </source>
</evidence>
<dbReference type="PANTHER" id="PTHR12547">
    <property type="entry name" value="CCCH ZINC FINGER/TIS11-RELATED"/>
    <property type="match status" value="1"/>
</dbReference>
<reference evidence="8" key="3">
    <citation type="journal article" date="2019" name="G3 (Bethesda)">
        <title>Hybrid Assembly of the Genome of the Entomopathogenic Nematode Steinernema carpocapsae Identifies the X-Chromosome.</title>
        <authorList>
            <person name="Serra L."/>
            <person name="Macchietto M."/>
            <person name="Macias-Munoz A."/>
            <person name="McGill C.J."/>
            <person name="Rodriguez I.M."/>
            <person name="Rodriguez B."/>
            <person name="Murad R."/>
            <person name="Mortazavi A."/>
        </authorList>
    </citation>
    <scope>NUCLEOTIDE SEQUENCE [LARGE SCALE GENOMIC DNA]</scope>
    <source>
        <strain evidence="8">ALL</strain>
    </source>
</reference>
<dbReference type="SUPFAM" id="SSF90229">
    <property type="entry name" value="CCCH zinc finger"/>
    <property type="match status" value="2"/>
</dbReference>
<dbReference type="OrthoDB" id="410307at2759"/>
<feature type="region of interest" description="Disordered" evidence="6">
    <location>
        <begin position="146"/>
        <end position="210"/>
    </location>
</feature>
<dbReference type="InterPro" id="IPR036855">
    <property type="entry name" value="Znf_CCCH_sf"/>
</dbReference>
<feature type="domain" description="C3H1-type" evidence="7">
    <location>
        <begin position="217"/>
        <end position="245"/>
    </location>
</feature>
<evidence type="ECO:0000313" key="8">
    <source>
        <dbReference type="EMBL" id="TMS40114.1"/>
    </source>
</evidence>
<organism evidence="8">
    <name type="scientific">Steinernema carpocapsae</name>
    <name type="common">Entomopathogenic nematode</name>
    <dbReference type="NCBI Taxonomy" id="34508"/>
    <lineage>
        <taxon>Eukaryota</taxon>
        <taxon>Metazoa</taxon>
        <taxon>Ecdysozoa</taxon>
        <taxon>Nematoda</taxon>
        <taxon>Chromadorea</taxon>
        <taxon>Rhabditida</taxon>
        <taxon>Tylenchina</taxon>
        <taxon>Panagrolaimomorpha</taxon>
        <taxon>Strongyloidoidea</taxon>
        <taxon>Steinernematidae</taxon>
        <taxon>Steinernema</taxon>
    </lineage>
</organism>
<dbReference type="Pfam" id="PF00642">
    <property type="entry name" value="zf-CCCH"/>
    <property type="match status" value="2"/>
</dbReference>
<dbReference type="InterPro" id="IPR045877">
    <property type="entry name" value="ZFP36-like"/>
</dbReference>
<feature type="zinc finger region" description="C3H1-type" evidence="5">
    <location>
        <begin position="262"/>
        <end position="290"/>
    </location>
</feature>
<reference evidence="8" key="1">
    <citation type="submission" date="2013-11" db="EMBL/GenBank/DDBJ databases">
        <authorList>
            <person name="Sternberg P."/>
            <person name="Dillman A."/>
            <person name="Macchietto M."/>
        </authorList>
    </citation>
    <scope>NUCLEOTIDE SEQUENCE</scope>
    <source>
        <strain evidence="8">ALL</strain>
    </source>
</reference>
<accession>A0A4U8V4W7</accession>
<name>A0A4U8V4W7_STECR</name>
<reference evidence="8" key="2">
    <citation type="journal article" date="2015" name="Genome Biol.">
        <title>Comparative genomics of Steinernema reveals deeply conserved gene regulatory networks.</title>
        <authorList>
            <person name="Dillman A.R."/>
            <person name="Macchietto M."/>
            <person name="Porter C.F."/>
            <person name="Rogers A."/>
            <person name="Williams B."/>
            <person name="Antoshechkin I."/>
            <person name="Lee M.M."/>
            <person name="Goodwin Z."/>
            <person name="Lu X."/>
            <person name="Lewis E.E."/>
            <person name="Goodrich-Blair H."/>
            <person name="Stock S.P."/>
            <person name="Adams B.J."/>
            <person name="Sternberg P.W."/>
            <person name="Mortazavi A."/>
        </authorList>
    </citation>
    <scope>NUCLEOTIDE SEQUENCE [LARGE SCALE GENOMIC DNA]</scope>
    <source>
        <strain evidence="8">ALL</strain>
    </source>
</reference>
<sequence length="304" mass="34177">MNVVITPTVVGNLPSLFQFPTPPEGILPHFVDNGQGGFVTVIPEQGPQQIDTPPQYLGPSSPEEQQAMPQMLPQMVLTPMVDSGVSYMSYPVQHVPQVNMPGMAGYPNTGLQPFTMFDGYGMPMVAYPQRLFQEADFNQSTNFEQHAHGSQFAQSGRPQVEQVRRHSESSRSGRNNRFSKSLPFRQRSRRNSSTSTRLGGSGPPLPRRCTDEEARRAYKTMICEMYERTGDCNYGNTCRFAHGEADLRPRCNSHSQVMNSSKFKTVMCNKIEKLGTCPYGKRCLFIHPDDYDENDVVYGEETEE</sequence>
<dbReference type="FunFam" id="4.10.1000.10:FF:000001">
    <property type="entry name" value="zinc finger CCCH domain-containing protein 15-like"/>
    <property type="match status" value="1"/>
</dbReference>
<evidence type="ECO:0000256" key="5">
    <source>
        <dbReference type="PROSITE-ProRule" id="PRU00723"/>
    </source>
</evidence>
<dbReference type="Gene3D" id="4.10.1000.10">
    <property type="entry name" value="Zinc finger, CCCH-type"/>
    <property type="match status" value="2"/>
</dbReference>
<dbReference type="PANTHER" id="PTHR12547:SF18">
    <property type="entry name" value="PROTEIN TIS11"/>
    <property type="match status" value="1"/>
</dbReference>
<dbReference type="FunFam" id="4.10.1000.10:FF:000018">
    <property type="entry name" value="Zinc finger protein"/>
    <property type="match status" value="1"/>
</dbReference>
<dbReference type="GO" id="GO:0005829">
    <property type="term" value="C:cytosol"/>
    <property type="evidence" value="ECO:0007669"/>
    <property type="project" value="TreeGrafter"/>
</dbReference>
<dbReference type="STRING" id="34508.A0A4U8V4W7"/>
<proteinExistence type="predicted"/>
<feature type="zinc finger region" description="C3H1-type" evidence="5">
    <location>
        <begin position="217"/>
        <end position="245"/>
    </location>
</feature>
<keyword evidence="1 5" id="KW-0479">Metal-binding</keyword>
<keyword evidence="3 5" id="KW-0863">Zinc-finger</keyword>
<dbReference type="GO" id="GO:0080090">
    <property type="term" value="P:regulation of primary metabolic process"/>
    <property type="evidence" value="ECO:0007669"/>
    <property type="project" value="UniProtKB-ARBA"/>
</dbReference>
<dbReference type="GO" id="GO:0030154">
    <property type="term" value="P:cell differentiation"/>
    <property type="evidence" value="ECO:0007669"/>
    <property type="project" value="UniProtKB-ARBA"/>
</dbReference>
<dbReference type="InterPro" id="IPR000571">
    <property type="entry name" value="Znf_CCCH"/>
</dbReference>
<evidence type="ECO:0000259" key="7">
    <source>
        <dbReference type="PROSITE" id="PS50103"/>
    </source>
</evidence>
<dbReference type="GO" id="GO:0008270">
    <property type="term" value="F:zinc ion binding"/>
    <property type="evidence" value="ECO:0007669"/>
    <property type="project" value="UniProtKB-KW"/>
</dbReference>
<dbReference type="SMART" id="SM00356">
    <property type="entry name" value="ZnF_C3H1"/>
    <property type="match status" value="2"/>
</dbReference>
<evidence type="ECO:0000256" key="2">
    <source>
        <dbReference type="ARBA" id="ARBA00022737"/>
    </source>
</evidence>
<feature type="domain" description="C3H1-type" evidence="7">
    <location>
        <begin position="262"/>
        <end position="290"/>
    </location>
</feature>
<dbReference type="EMBL" id="AZBU02000001">
    <property type="protein sequence ID" value="TMS40114.1"/>
    <property type="molecule type" value="Genomic_DNA"/>
</dbReference>
<protein>
    <recommendedName>
        <fullName evidence="7">C3H1-type domain-containing protein</fullName>
    </recommendedName>
</protein>
<keyword evidence="2" id="KW-0677">Repeat</keyword>
<evidence type="ECO:0000256" key="4">
    <source>
        <dbReference type="ARBA" id="ARBA00022833"/>
    </source>
</evidence>
<dbReference type="GO" id="GO:0043186">
    <property type="term" value="C:P granule"/>
    <property type="evidence" value="ECO:0007669"/>
    <property type="project" value="UniProtKB-ARBA"/>
</dbReference>
<dbReference type="PROSITE" id="PS50103">
    <property type="entry name" value="ZF_C3H1"/>
    <property type="match status" value="2"/>
</dbReference>
<evidence type="ECO:0000256" key="1">
    <source>
        <dbReference type="ARBA" id="ARBA00022723"/>
    </source>
</evidence>
<dbReference type="GO" id="GO:0010468">
    <property type="term" value="P:regulation of gene expression"/>
    <property type="evidence" value="ECO:0007669"/>
    <property type="project" value="UniProtKB-ARBA"/>
</dbReference>
<evidence type="ECO:0000256" key="3">
    <source>
        <dbReference type="ARBA" id="ARBA00022771"/>
    </source>
</evidence>
<keyword evidence="4 5" id="KW-0862">Zinc</keyword>
<feature type="compositionally biased region" description="Basic and acidic residues" evidence="6">
    <location>
        <begin position="162"/>
        <end position="171"/>
    </location>
</feature>
<dbReference type="AlphaFoldDB" id="A0A4U8V4W7"/>